<proteinExistence type="inferred from homology"/>
<dbReference type="GO" id="GO:0030246">
    <property type="term" value="F:carbohydrate binding"/>
    <property type="evidence" value="ECO:0007669"/>
    <property type="project" value="TreeGrafter"/>
</dbReference>
<evidence type="ECO:0000256" key="7">
    <source>
        <dbReference type="ARBA" id="ARBA00022729"/>
    </source>
</evidence>
<comment type="function">
    <text evidence="1">Plays an important role in the degradation of dermatan and keratan sulfates.</text>
</comment>
<dbReference type="Proteomes" id="UP001153737">
    <property type="component" value="Chromosome 16"/>
</dbReference>
<dbReference type="SUPFAM" id="SSF49785">
    <property type="entry name" value="Galactose-binding domain-like"/>
    <property type="match status" value="1"/>
</dbReference>
<dbReference type="PRINTS" id="PR00132">
    <property type="entry name" value="GLHYDRLASE2"/>
</dbReference>
<dbReference type="SUPFAM" id="SSF49303">
    <property type="entry name" value="beta-Galactosidase/glucuronidase domain"/>
    <property type="match status" value="1"/>
</dbReference>
<dbReference type="PANTHER" id="PTHR10066">
    <property type="entry name" value="BETA-GLUCURONIDASE"/>
    <property type="match status" value="1"/>
</dbReference>
<dbReference type="Pfam" id="PF00703">
    <property type="entry name" value="Glyco_hydro_2"/>
    <property type="match status" value="1"/>
</dbReference>
<protein>
    <recommendedName>
        <fullName evidence="6">Beta-glucuronidase</fullName>
        <ecNumber evidence="5">3.2.1.31</ecNumber>
    </recommendedName>
</protein>
<accession>A0A9P0DI30</accession>
<dbReference type="InterPro" id="IPR006102">
    <property type="entry name" value="Ig-like_GH2"/>
</dbReference>
<name>A0A9P0DI30_PHACE</name>
<dbReference type="InterPro" id="IPR008979">
    <property type="entry name" value="Galactose-bd-like_sf"/>
</dbReference>
<evidence type="ECO:0000259" key="14">
    <source>
        <dbReference type="Pfam" id="PF02836"/>
    </source>
</evidence>
<feature type="signal peptide" evidence="12">
    <location>
        <begin position="1"/>
        <end position="22"/>
    </location>
</feature>
<dbReference type="Gene3D" id="3.20.20.80">
    <property type="entry name" value="Glycosidases"/>
    <property type="match status" value="1"/>
</dbReference>
<dbReference type="InterPro" id="IPR013783">
    <property type="entry name" value="Ig-like_fold"/>
</dbReference>
<comment type="subunit">
    <text evidence="4">Homotetramer.</text>
</comment>
<feature type="domain" description="Glycoside hydrolase family 2 immunoglobulin-like beta-sandwich" evidence="13">
    <location>
        <begin position="219"/>
        <end position="323"/>
    </location>
</feature>
<keyword evidence="8" id="KW-0378">Hydrolase</keyword>
<dbReference type="InterPro" id="IPR006103">
    <property type="entry name" value="Glyco_hydro_2_cat"/>
</dbReference>
<evidence type="ECO:0000259" key="13">
    <source>
        <dbReference type="Pfam" id="PF00703"/>
    </source>
</evidence>
<dbReference type="InterPro" id="IPR017853">
    <property type="entry name" value="GH"/>
</dbReference>
<dbReference type="SUPFAM" id="SSF51445">
    <property type="entry name" value="(Trans)glycosidases"/>
    <property type="match status" value="1"/>
</dbReference>
<dbReference type="EC" id="3.2.1.31" evidence="5"/>
<sequence>MQDRKMIPLHVVIFSLIASNVAEIHQGGILYPRASESRQVTTLDGLWNFIVANTSNPFLGFQQHWYKTDLKKINTSEVLLMPVPASYNDITTDWLLRDHVGLVWYDRSFFVPKRWSEEGRVWLRFGSVSYAAQVWVNGEFLMSHEIGHLPFVAEVTNYLKYGEENIVTVACDNTLLQDTIPQGKLEELQNGRLTQTYTFDFFNYAGIDRTVHLYTTPKTYIDDISIVTTEIQGSEASLWYNITVAGDDNVTCRVTLIDKNDNTVASKKTHSAFQGVLKVENPKLWWPYLMHDRPGYQYSLQVELFSPKGNDLIDKYSLPVGIRILSWTNSSLLINGRPIYLHGFGKHEDSDFRGKGFDLPVIIRDYNLIRWVGANAYRTSHYPYAEETMDLADEMGVMIIDECPAVNIELFSDRLLAKHKTSMKELIRRDKNRPGVIMWSAANEPRTQYIQAKEYFRQVIETIKQHDQTRPCTIVEAQNVNVVESSSYVDIISFNRYNGWYQYEGELDVVSYNVIQEARLWHQKFNKPVIMQEYGGDTLEGLHFVPSFIWSEEYQVSLLSEHFKAFDQLRKEDFFIGEFIWNFADFKTAQTYTRVGGNKKGIFTRNRQPKASAHLIRRRYWSLAREYSNMTLPGDLDSYVISSRISHEEL</sequence>
<dbReference type="Gene3D" id="2.60.120.260">
    <property type="entry name" value="Galactose-binding domain-like"/>
    <property type="match status" value="1"/>
</dbReference>
<dbReference type="EMBL" id="OU896722">
    <property type="protein sequence ID" value="CAH1154619.1"/>
    <property type="molecule type" value="Genomic_DNA"/>
</dbReference>
<dbReference type="NCBIfam" id="NF007538">
    <property type="entry name" value="PRK10150.1"/>
    <property type="match status" value="1"/>
</dbReference>
<gene>
    <name evidence="16" type="ORF">PHAECO_LOCUS5314</name>
</gene>
<feature type="domain" description="Glycosyl hydrolases family 2 sugar binding" evidence="15">
    <location>
        <begin position="42"/>
        <end position="217"/>
    </location>
</feature>
<dbReference type="GO" id="GO:0005764">
    <property type="term" value="C:lysosome"/>
    <property type="evidence" value="ECO:0007669"/>
    <property type="project" value="UniProtKB-SubCell"/>
</dbReference>
<dbReference type="GO" id="GO:0019391">
    <property type="term" value="P:glucuronoside catabolic process"/>
    <property type="evidence" value="ECO:0007669"/>
    <property type="project" value="TreeGrafter"/>
</dbReference>
<keyword evidence="17" id="KW-1185">Reference proteome</keyword>
<dbReference type="Gene3D" id="2.60.40.10">
    <property type="entry name" value="Immunoglobulins"/>
    <property type="match status" value="1"/>
</dbReference>
<keyword evidence="10" id="KW-0458">Lysosome</keyword>
<reference evidence="16" key="1">
    <citation type="submission" date="2022-01" db="EMBL/GenBank/DDBJ databases">
        <authorList>
            <person name="King R."/>
        </authorList>
    </citation>
    <scope>NUCLEOTIDE SEQUENCE</scope>
</reference>
<dbReference type="Pfam" id="PF02836">
    <property type="entry name" value="Glyco_hydro_2_C"/>
    <property type="match status" value="1"/>
</dbReference>
<evidence type="ECO:0000259" key="15">
    <source>
        <dbReference type="Pfam" id="PF02837"/>
    </source>
</evidence>
<dbReference type="OrthoDB" id="408532at2759"/>
<dbReference type="FunFam" id="2.60.120.260:FF:000027">
    <property type="entry name" value="Beta-glucuronidase"/>
    <property type="match status" value="1"/>
</dbReference>
<dbReference type="InterPro" id="IPR006101">
    <property type="entry name" value="Glyco_hydro_2"/>
</dbReference>
<reference evidence="16" key="2">
    <citation type="submission" date="2022-10" db="EMBL/GenBank/DDBJ databases">
        <authorList>
            <consortium name="ENA_rothamsted_submissions"/>
            <consortium name="culmorum"/>
            <person name="King R."/>
        </authorList>
    </citation>
    <scope>NUCLEOTIDE SEQUENCE</scope>
</reference>
<evidence type="ECO:0000256" key="9">
    <source>
        <dbReference type="ARBA" id="ARBA00023180"/>
    </source>
</evidence>
<dbReference type="InterPro" id="IPR036156">
    <property type="entry name" value="Beta-gal/glucu_dom_sf"/>
</dbReference>
<feature type="domain" description="Glycoside hydrolase family 2 catalytic" evidence="14">
    <location>
        <begin position="328"/>
        <end position="623"/>
    </location>
</feature>
<evidence type="ECO:0000256" key="3">
    <source>
        <dbReference type="ARBA" id="ARBA00007401"/>
    </source>
</evidence>
<feature type="chain" id="PRO_5040168139" description="Beta-glucuronidase" evidence="12">
    <location>
        <begin position="23"/>
        <end position="650"/>
    </location>
</feature>
<dbReference type="AlphaFoldDB" id="A0A9P0DI30"/>
<evidence type="ECO:0000313" key="16">
    <source>
        <dbReference type="EMBL" id="CAH1154619.1"/>
    </source>
</evidence>
<dbReference type="FunFam" id="2.60.40.10:FF:000628">
    <property type="entry name" value="Beta-glucuronidase"/>
    <property type="match status" value="1"/>
</dbReference>
<evidence type="ECO:0000256" key="6">
    <source>
        <dbReference type="ARBA" id="ARBA00016205"/>
    </source>
</evidence>
<dbReference type="GO" id="GO:0005975">
    <property type="term" value="P:carbohydrate metabolic process"/>
    <property type="evidence" value="ECO:0007669"/>
    <property type="project" value="InterPro"/>
</dbReference>
<keyword evidence="11" id="KW-0326">Glycosidase</keyword>
<evidence type="ECO:0000256" key="11">
    <source>
        <dbReference type="ARBA" id="ARBA00023295"/>
    </source>
</evidence>
<evidence type="ECO:0000256" key="12">
    <source>
        <dbReference type="SAM" id="SignalP"/>
    </source>
</evidence>
<organism evidence="16 17">
    <name type="scientific">Phaedon cochleariae</name>
    <name type="common">Mustard beetle</name>
    <dbReference type="NCBI Taxonomy" id="80249"/>
    <lineage>
        <taxon>Eukaryota</taxon>
        <taxon>Metazoa</taxon>
        <taxon>Ecdysozoa</taxon>
        <taxon>Arthropoda</taxon>
        <taxon>Hexapoda</taxon>
        <taxon>Insecta</taxon>
        <taxon>Pterygota</taxon>
        <taxon>Neoptera</taxon>
        <taxon>Endopterygota</taxon>
        <taxon>Coleoptera</taxon>
        <taxon>Polyphaga</taxon>
        <taxon>Cucujiformia</taxon>
        <taxon>Chrysomeloidea</taxon>
        <taxon>Chrysomelidae</taxon>
        <taxon>Chrysomelinae</taxon>
        <taxon>Chrysomelini</taxon>
        <taxon>Phaedon</taxon>
    </lineage>
</organism>
<evidence type="ECO:0000256" key="10">
    <source>
        <dbReference type="ARBA" id="ARBA00023228"/>
    </source>
</evidence>
<evidence type="ECO:0000256" key="1">
    <source>
        <dbReference type="ARBA" id="ARBA00003025"/>
    </source>
</evidence>
<comment type="subcellular location">
    <subcellularLocation>
        <location evidence="2">Lysosome</location>
    </subcellularLocation>
</comment>
<dbReference type="GO" id="GO:0004566">
    <property type="term" value="F:beta-glucuronidase activity"/>
    <property type="evidence" value="ECO:0007669"/>
    <property type="project" value="UniProtKB-EC"/>
</dbReference>
<keyword evidence="7 12" id="KW-0732">Signal</keyword>
<evidence type="ECO:0000256" key="8">
    <source>
        <dbReference type="ARBA" id="ARBA00022801"/>
    </source>
</evidence>
<evidence type="ECO:0000256" key="4">
    <source>
        <dbReference type="ARBA" id="ARBA00011881"/>
    </source>
</evidence>
<dbReference type="InterPro" id="IPR006104">
    <property type="entry name" value="Glyco_hydro_2_N"/>
</dbReference>
<keyword evidence="9" id="KW-0325">Glycoprotein</keyword>
<comment type="similarity">
    <text evidence="3">Belongs to the glycosyl hydrolase 2 family.</text>
</comment>
<dbReference type="FunFam" id="3.20.20.80:FF:000029">
    <property type="entry name" value="Beta-glucuronidase"/>
    <property type="match status" value="1"/>
</dbReference>
<dbReference type="GO" id="GO:0005615">
    <property type="term" value="C:extracellular space"/>
    <property type="evidence" value="ECO:0007669"/>
    <property type="project" value="TreeGrafter"/>
</dbReference>
<evidence type="ECO:0000256" key="2">
    <source>
        <dbReference type="ARBA" id="ARBA00004371"/>
    </source>
</evidence>
<evidence type="ECO:0000313" key="17">
    <source>
        <dbReference type="Proteomes" id="UP001153737"/>
    </source>
</evidence>
<dbReference type="Pfam" id="PF02837">
    <property type="entry name" value="Glyco_hydro_2_N"/>
    <property type="match status" value="1"/>
</dbReference>
<evidence type="ECO:0000256" key="5">
    <source>
        <dbReference type="ARBA" id="ARBA00012761"/>
    </source>
</evidence>
<dbReference type="PANTHER" id="PTHR10066:SF67">
    <property type="entry name" value="BETA-GLUCURONIDASE"/>
    <property type="match status" value="1"/>
</dbReference>